<dbReference type="SUPFAM" id="SSF54909">
    <property type="entry name" value="Dimeric alpha+beta barrel"/>
    <property type="match status" value="1"/>
</dbReference>
<evidence type="ECO:0000313" key="1">
    <source>
        <dbReference type="EMBL" id="MFC5602779.1"/>
    </source>
</evidence>
<reference evidence="2" key="1">
    <citation type="journal article" date="2019" name="Int. J. Syst. Evol. Microbiol.">
        <title>The Global Catalogue of Microorganisms (GCM) 10K type strain sequencing project: providing services to taxonomists for standard genome sequencing and annotation.</title>
        <authorList>
            <consortium name="The Broad Institute Genomics Platform"/>
            <consortium name="The Broad Institute Genome Sequencing Center for Infectious Disease"/>
            <person name="Wu L."/>
            <person name="Ma J."/>
        </authorList>
    </citation>
    <scope>NUCLEOTIDE SEQUENCE [LARGE SCALE GENOMIC DNA]</scope>
    <source>
        <strain evidence="2">KACC 11299</strain>
    </source>
</reference>
<dbReference type="RefSeq" id="WP_381442981.1">
    <property type="nucleotide sequence ID" value="NZ_JBHSNP010000010.1"/>
</dbReference>
<dbReference type="Gene3D" id="3.30.70.100">
    <property type="match status" value="1"/>
</dbReference>
<dbReference type="EMBL" id="JBHSNP010000010">
    <property type="protein sequence ID" value="MFC5602779.1"/>
    <property type="molecule type" value="Genomic_DNA"/>
</dbReference>
<proteinExistence type="predicted"/>
<dbReference type="Proteomes" id="UP001596071">
    <property type="component" value="Unassembled WGS sequence"/>
</dbReference>
<gene>
    <name evidence="1" type="ORF">ACFPTP_06065</name>
</gene>
<evidence type="ECO:0000313" key="2">
    <source>
        <dbReference type="Proteomes" id="UP001596071"/>
    </source>
</evidence>
<organism evidence="1 2">
    <name type="scientific">Sporosarcina koreensis</name>
    <dbReference type="NCBI Taxonomy" id="334735"/>
    <lineage>
        <taxon>Bacteria</taxon>
        <taxon>Bacillati</taxon>
        <taxon>Bacillota</taxon>
        <taxon>Bacilli</taxon>
        <taxon>Bacillales</taxon>
        <taxon>Caryophanaceae</taxon>
        <taxon>Sporosarcina</taxon>
    </lineage>
</organism>
<name>A0ABW0TWN5_9BACL</name>
<dbReference type="Pfam" id="PF07237">
    <property type="entry name" value="DUF1428"/>
    <property type="match status" value="1"/>
</dbReference>
<comment type="caution">
    <text evidence="1">The sequence shown here is derived from an EMBL/GenBank/DDBJ whole genome shotgun (WGS) entry which is preliminary data.</text>
</comment>
<accession>A0ABW0TWN5</accession>
<sequence>MYSVIYLYPVPKQSKEEFIEINKRASLIYKEFGAIEDDTFQSTNIAPMYGCEGMKASVVLHENETMMLSISTFNSRNHHDMVMGKVDRDKEILELYNKMINIIDINRVVRGEFEKV</sequence>
<dbReference type="InterPro" id="IPR009874">
    <property type="entry name" value="DUF1428"/>
</dbReference>
<dbReference type="InterPro" id="IPR011008">
    <property type="entry name" value="Dimeric_a/b-barrel"/>
</dbReference>
<protein>
    <submittedName>
        <fullName evidence="1">DUF1428 family protein</fullName>
    </submittedName>
</protein>
<keyword evidence="2" id="KW-1185">Reference proteome</keyword>